<dbReference type="Pfam" id="PF11807">
    <property type="entry name" value="UstYa"/>
    <property type="match status" value="1"/>
</dbReference>
<gene>
    <name evidence="3" type="ORF">EW026_g7459</name>
</gene>
<evidence type="ECO:0000313" key="4">
    <source>
        <dbReference type="Proteomes" id="UP000309038"/>
    </source>
</evidence>
<name>A0A4S4K7U3_9APHY</name>
<reference evidence="3 4" key="1">
    <citation type="submission" date="2019-02" db="EMBL/GenBank/DDBJ databases">
        <title>Genome sequencing of the rare red list fungi Phlebia centrifuga.</title>
        <authorList>
            <person name="Buettner E."/>
            <person name="Kellner H."/>
        </authorList>
    </citation>
    <scope>NUCLEOTIDE SEQUENCE [LARGE SCALE GENOMIC DNA]</scope>
    <source>
        <strain evidence="3 4">DSM 108282</strain>
    </source>
</reference>
<dbReference type="EMBL" id="SGPJ01000546">
    <property type="protein sequence ID" value="THG93895.1"/>
    <property type="molecule type" value="Genomic_DNA"/>
</dbReference>
<evidence type="ECO:0000313" key="3">
    <source>
        <dbReference type="EMBL" id="THG93895.1"/>
    </source>
</evidence>
<evidence type="ECO:0000256" key="2">
    <source>
        <dbReference type="ARBA" id="ARBA00035112"/>
    </source>
</evidence>
<proteinExistence type="inferred from homology"/>
<accession>A0A4S4K7U3</accession>
<evidence type="ECO:0000256" key="1">
    <source>
        <dbReference type="ARBA" id="ARBA00004685"/>
    </source>
</evidence>
<comment type="caution">
    <text evidence="3">The sequence shown here is derived from an EMBL/GenBank/DDBJ whole genome shotgun (WGS) entry which is preliminary data.</text>
</comment>
<dbReference type="AlphaFoldDB" id="A0A4S4K7U3"/>
<sequence>MWLHRPPVVFPAFVAINVLLAAWRLWSASSLSWGSSAPTNQVYHSYVSGDYPMYFAVPPMGPVAMSLHETSHYWMDPNDTISDKEWGTTLLYTPGYGRVRLGPEHRVFVVSYFHQLHCLRGIQGGIVFPGRDEEVRGTYEHVQHCLNYLRQTFLCTAADMLEKGDFMENSFEPGTLGDDLVCQDWEVLLRAMRDNYDEFVEWNQKWN</sequence>
<protein>
    <submittedName>
        <fullName evidence="3">Uncharacterized protein</fullName>
    </submittedName>
</protein>
<comment type="similarity">
    <text evidence="2">Belongs to the ustYa family.</text>
</comment>
<dbReference type="PANTHER" id="PTHR33365:SF4">
    <property type="entry name" value="CYCLOCHLOROTINE BIOSYNTHESIS PROTEIN O"/>
    <property type="match status" value="1"/>
</dbReference>
<comment type="pathway">
    <text evidence="1">Mycotoxin biosynthesis.</text>
</comment>
<organism evidence="3 4">
    <name type="scientific">Hermanssonia centrifuga</name>
    <dbReference type="NCBI Taxonomy" id="98765"/>
    <lineage>
        <taxon>Eukaryota</taxon>
        <taxon>Fungi</taxon>
        <taxon>Dikarya</taxon>
        <taxon>Basidiomycota</taxon>
        <taxon>Agaricomycotina</taxon>
        <taxon>Agaricomycetes</taxon>
        <taxon>Polyporales</taxon>
        <taxon>Meruliaceae</taxon>
        <taxon>Hermanssonia</taxon>
    </lineage>
</organism>
<keyword evidence="4" id="KW-1185">Reference proteome</keyword>
<dbReference type="Proteomes" id="UP000309038">
    <property type="component" value="Unassembled WGS sequence"/>
</dbReference>
<dbReference type="PANTHER" id="PTHR33365">
    <property type="entry name" value="YALI0B05434P"/>
    <property type="match status" value="1"/>
</dbReference>
<dbReference type="GO" id="GO:0043386">
    <property type="term" value="P:mycotoxin biosynthetic process"/>
    <property type="evidence" value="ECO:0007669"/>
    <property type="project" value="InterPro"/>
</dbReference>
<dbReference type="InterPro" id="IPR021765">
    <property type="entry name" value="UstYa-like"/>
</dbReference>